<reference evidence="2" key="1">
    <citation type="submission" date="2021-12" db="EMBL/GenBank/DDBJ databases">
        <authorList>
            <person name="Martin H S."/>
        </authorList>
    </citation>
    <scope>NUCLEOTIDE SEQUENCE</scope>
</reference>
<keyword evidence="1" id="KW-1133">Transmembrane helix</keyword>
<evidence type="ECO:0000256" key="1">
    <source>
        <dbReference type="SAM" id="Phobius"/>
    </source>
</evidence>
<keyword evidence="1" id="KW-0812">Transmembrane</keyword>
<dbReference type="AlphaFoldDB" id="A0A8J9Y8Q9"/>
<accession>A0A8J9Y8Q9</accession>
<dbReference type="EMBL" id="OV170223">
    <property type="protein sequence ID" value="CAH0723234.1"/>
    <property type="molecule type" value="Genomic_DNA"/>
</dbReference>
<feature type="transmembrane region" description="Helical" evidence="1">
    <location>
        <begin position="59"/>
        <end position="77"/>
    </location>
</feature>
<sequence length="162" mass="18267">MASGDNPNVPKHMTYSKSGVPVIGALIDYIYTSMEYVMHKSFVRGEQLRPVASKKCLSATFMAFVCFSLGFVSNIKLEVVTFDEEPLPNDLHFMVMSKDEKLYIDDIDVTRVMWCIEASDALVILISTLLIWNSSNVVIILIYISLCIEIHPLQNNNNKPVC</sequence>
<evidence type="ECO:0000313" key="2">
    <source>
        <dbReference type="EMBL" id="CAH0723234.1"/>
    </source>
</evidence>
<evidence type="ECO:0000313" key="3">
    <source>
        <dbReference type="Proteomes" id="UP000838878"/>
    </source>
</evidence>
<feature type="non-terminal residue" evidence="2">
    <location>
        <position position="162"/>
    </location>
</feature>
<feature type="transmembrane region" description="Helical" evidence="1">
    <location>
        <begin position="121"/>
        <end position="144"/>
    </location>
</feature>
<feature type="transmembrane region" description="Helical" evidence="1">
    <location>
        <begin position="20"/>
        <end position="38"/>
    </location>
</feature>
<organism evidence="2 3">
    <name type="scientific">Brenthis ino</name>
    <name type="common">lesser marbled fritillary</name>
    <dbReference type="NCBI Taxonomy" id="405034"/>
    <lineage>
        <taxon>Eukaryota</taxon>
        <taxon>Metazoa</taxon>
        <taxon>Ecdysozoa</taxon>
        <taxon>Arthropoda</taxon>
        <taxon>Hexapoda</taxon>
        <taxon>Insecta</taxon>
        <taxon>Pterygota</taxon>
        <taxon>Neoptera</taxon>
        <taxon>Endopterygota</taxon>
        <taxon>Lepidoptera</taxon>
        <taxon>Glossata</taxon>
        <taxon>Ditrysia</taxon>
        <taxon>Papilionoidea</taxon>
        <taxon>Nymphalidae</taxon>
        <taxon>Heliconiinae</taxon>
        <taxon>Argynnini</taxon>
        <taxon>Brenthis</taxon>
    </lineage>
</organism>
<dbReference type="OrthoDB" id="6921082at2759"/>
<keyword evidence="1" id="KW-0472">Membrane</keyword>
<keyword evidence="3" id="KW-1185">Reference proteome</keyword>
<gene>
    <name evidence="2" type="ORF">BINO364_LOCUS9093</name>
</gene>
<dbReference type="Proteomes" id="UP000838878">
    <property type="component" value="Chromosome 3"/>
</dbReference>
<name>A0A8J9Y8Q9_9NEOP</name>
<proteinExistence type="predicted"/>
<protein>
    <submittedName>
        <fullName evidence="2">Uncharacterized protein</fullName>
    </submittedName>
</protein>